<keyword evidence="2" id="KW-1133">Transmembrane helix</keyword>
<dbReference type="EMBL" id="JADBDY010000001">
    <property type="protein sequence ID" value="MBE1456675.1"/>
    <property type="molecule type" value="Genomic_DNA"/>
</dbReference>
<reference evidence="3 4" key="1">
    <citation type="submission" date="2020-10" db="EMBL/GenBank/DDBJ databases">
        <title>Sequencing the genomes of 1000 actinobacteria strains.</title>
        <authorList>
            <person name="Klenk H.-P."/>
        </authorList>
    </citation>
    <scope>NUCLEOTIDE SEQUENCE [LARGE SCALE GENOMIC DNA]</scope>
    <source>
        <strain evidence="3 4">DSM 45157</strain>
    </source>
</reference>
<dbReference type="InterPro" id="IPR051311">
    <property type="entry name" value="DedA_domain"/>
</dbReference>
<name>A0ABR9HD03_9ACTN</name>
<feature type="transmembrane region" description="Helical" evidence="2">
    <location>
        <begin position="6"/>
        <end position="26"/>
    </location>
</feature>
<dbReference type="RefSeq" id="WP_191268292.1">
    <property type="nucleotide sequence ID" value="NZ_BMXJ01000002.1"/>
</dbReference>
<feature type="transmembrane region" description="Helical" evidence="2">
    <location>
        <begin position="126"/>
        <end position="151"/>
    </location>
</feature>
<evidence type="ECO:0000256" key="2">
    <source>
        <dbReference type="SAM" id="Phobius"/>
    </source>
</evidence>
<accession>A0ABR9HD03</accession>
<proteinExistence type="inferred from homology"/>
<evidence type="ECO:0000256" key="1">
    <source>
        <dbReference type="ARBA" id="ARBA00010792"/>
    </source>
</evidence>
<evidence type="ECO:0000313" key="3">
    <source>
        <dbReference type="EMBL" id="MBE1456675.1"/>
    </source>
</evidence>
<dbReference type="PANTHER" id="PTHR42709">
    <property type="entry name" value="ALKALINE PHOSPHATASE LIKE PROTEIN"/>
    <property type="match status" value="1"/>
</dbReference>
<sequence>MVETALAFVVATAAGLVPLINIEVYLLGAAALNGDGALVAMAVAAAAGQTLGKIPYYYVGYGTITAPWLRRKAATPGRWTERTARWRAKAEERPAWGAGLLALSSFASVPPFMVVAVLAGVLRMNIALFCAVTFVTRTARFLVLVLAPGWAMDVLPL</sequence>
<gene>
    <name evidence="3" type="ORF">H4W79_000889</name>
</gene>
<organism evidence="3 4">
    <name type="scientific">Nocardiopsis terrae</name>
    <dbReference type="NCBI Taxonomy" id="372655"/>
    <lineage>
        <taxon>Bacteria</taxon>
        <taxon>Bacillati</taxon>
        <taxon>Actinomycetota</taxon>
        <taxon>Actinomycetes</taxon>
        <taxon>Streptosporangiales</taxon>
        <taxon>Nocardiopsidaceae</taxon>
        <taxon>Nocardiopsis</taxon>
    </lineage>
</organism>
<feature type="transmembrane region" description="Helical" evidence="2">
    <location>
        <begin position="95"/>
        <end position="119"/>
    </location>
</feature>
<comment type="similarity">
    <text evidence="1">Belongs to the DedA family.</text>
</comment>
<keyword evidence="4" id="KW-1185">Reference proteome</keyword>
<comment type="caution">
    <text evidence="3">The sequence shown here is derived from an EMBL/GenBank/DDBJ whole genome shotgun (WGS) entry which is preliminary data.</text>
</comment>
<protein>
    <submittedName>
        <fullName evidence="3">Membrane protein YqaA with SNARE-associated domain</fullName>
    </submittedName>
</protein>
<keyword evidence="2" id="KW-0812">Transmembrane</keyword>
<dbReference type="Proteomes" id="UP000598217">
    <property type="component" value="Unassembled WGS sequence"/>
</dbReference>
<keyword evidence="2" id="KW-0472">Membrane</keyword>
<evidence type="ECO:0000313" key="4">
    <source>
        <dbReference type="Proteomes" id="UP000598217"/>
    </source>
</evidence>